<feature type="transmembrane region" description="Helical" evidence="5">
    <location>
        <begin position="566"/>
        <end position="585"/>
    </location>
</feature>
<proteinExistence type="inferred from homology"/>
<feature type="transmembrane region" description="Helical" evidence="5">
    <location>
        <begin position="700"/>
        <end position="726"/>
    </location>
</feature>
<keyword evidence="7" id="KW-0503">Monooxygenase</keyword>
<feature type="transmembrane region" description="Helical" evidence="5">
    <location>
        <begin position="597"/>
        <end position="614"/>
    </location>
</feature>
<reference evidence="7" key="2">
    <citation type="journal article" date="2022" name="Microb. Genom.">
        <title>A chromosome-scale genome assembly of the tomato pathogen Cladosporium fulvum reveals a compartmentalized genome architecture and the presence of a dispensable chromosome.</title>
        <authorList>
            <person name="Zaccaron A.Z."/>
            <person name="Chen L.H."/>
            <person name="Samaras A."/>
            <person name="Stergiopoulos I."/>
        </authorList>
    </citation>
    <scope>NUCLEOTIDE SEQUENCE</scope>
    <source>
        <strain evidence="7">Race5_Kim</strain>
    </source>
</reference>
<keyword evidence="3" id="KW-0274">FAD</keyword>
<dbReference type="PANTHER" id="PTHR47356:SF2">
    <property type="entry name" value="FAD-BINDING DOMAIN-CONTAINING PROTEIN-RELATED"/>
    <property type="match status" value="1"/>
</dbReference>
<dbReference type="Gene3D" id="3.50.50.60">
    <property type="entry name" value="FAD/NAD(P)-binding domain"/>
    <property type="match status" value="1"/>
</dbReference>
<dbReference type="AlphaFoldDB" id="A0A9Q8PMP2"/>
<dbReference type="OrthoDB" id="2431938at2759"/>
<dbReference type="RefSeq" id="XP_047769558.1">
    <property type="nucleotide sequence ID" value="XM_047913585.1"/>
</dbReference>
<name>A0A9Q8PMP2_PASFU</name>
<dbReference type="InterPro" id="IPR002938">
    <property type="entry name" value="FAD-bd"/>
</dbReference>
<feature type="transmembrane region" description="Helical" evidence="5">
    <location>
        <begin position="667"/>
        <end position="688"/>
    </location>
</feature>
<evidence type="ECO:0000256" key="3">
    <source>
        <dbReference type="ARBA" id="ARBA00022827"/>
    </source>
</evidence>
<keyword evidence="5" id="KW-0812">Transmembrane</keyword>
<evidence type="ECO:0000256" key="2">
    <source>
        <dbReference type="ARBA" id="ARBA00022630"/>
    </source>
</evidence>
<feature type="domain" description="FAD-binding" evidence="6">
    <location>
        <begin position="2"/>
        <end position="336"/>
    </location>
</feature>
<dbReference type="GO" id="GO:0004497">
    <property type="term" value="F:monooxygenase activity"/>
    <property type="evidence" value="ECO:0007669"/>
    <property type="project" value="UniProtKB-KW"/>
</dbReference>
<feature type="transmembrane region" description="Helical" evidence="5">
    <location>
        <begin position="637"/>
        <end position="655"/>
    </location>
</feature>
<evidence type="ECO:0000313" key="7">
    <source>
        <dbReference type="EMBL" id="UJO25192.1"/>
    </source>
</evidence>
<keyword evidence="5" id="KW-0472">Membrane</keyword>
<comment type="similarity">
    <text evidence="1">Belongs to the paxM FAD-dependent monooxygenase family.</text>
</comment>
<keyword evidence="5" id="KW-1133">Transmembrane helix</keyword>
<feature type="transmembrane region" description="Helical" evidence="5">
    <location>
        <begin position="525"/>
        <end position="546"/>
    </location>
</feature>
<keyword evidence="8" id="KW-1185">Reference proteome</keyword>
<evidence type="ECO:0000313" key="8">
    <source>
        <dbReference type="Proteomes" id="UP000756132"/>
    </source>
</evidence>
<sequence>MRVIIAGGGIAGLTMANALERAGIDFILLEARSVIDPQVGASIGISSAAMRIFDQFGAAQAIIDETYPITKTKHHRKDGSLIMPASSAVEILKERFGYTISFLDRQLVLRALANTVASEEKVLLNKRVKSIEHHATGAMVFCEDGTFYDGDIVIGCDGVNSKVRNEMWRIAGTTDPTYFTEKERTKMTAEYTCLFGISNPVEGFDEGDLDYTYDKDHSFLAITGKNRRLYWFYFEKLPQVATWNTKNFPRYSQADAERHAEKNSWRPCHESRTLGDVWDKRITYTLVPMEEALFDHWSWGRIATIGDCAHKMTANHGQAGNNAIESATALANELKRLHDADDTSQASITAAFGRWQKKRKARVEATVKEAAMICRLQALSTFKDYFTVFWMLPLAADLLLNLSTDAMIGAEVLEYLPLHDRAFSGSCAWNPKQGNGFKESLLKRVLFATPLLALSYYASQHTTILSRADLIATLLNPSAVDTSSWLYAFSQAADVHVLFATWLIESNRRINVLTPTQVAPLFMVAAQYFGPGVVAPVFYFLYYILSPIDKWAPADLRLTNVAWTRTIMPIMLFVTLHILALRLIGSDSGIILTQLRWAVSALPLLFTAIQWLLVKTGISTTDIHHDSRFNVKKDVPAIRACMLVLSAITTLSWWIAILRSSITLDSLLADTNHIILLAATALWLGLLFKNQKDAGMETVSWIQAFATAVALTIVAGPASALGLGWLRREETLAGKRHKDAVTRERYAGKTPAEVLAGDGGMNENVKSNGVSNGHAKSNGVMNGHGKANGMANGHAKANGAMNGHVKSN</sequence>
<dbReference type="GeneID" id="71994315"/>
<keyword evidence="4" id="KW-0560">Oxidoreductase</keyword>
<gene>
    <name evidence="7" type="ORF">CLAFUR5_14437</name>
</gene>
<dbReference type="Pfam" id="PF01494">
    <property type="entry name" value="FAD_binding_3"/>
    <property type="match status" value="1"/>
</dbReference>
<dbReference type="SUPFAM" id="SSF51905">
    <property type="entry name" value="FAD/NAD(P)-binding domain"/>
    <property type="match status" value="1"/>
</dbReference>
<dbReference type="GO" id="GO:0071949">
    <property type="term" value="F:FAD binding"/>
    <property type="evidence" value="ECO:0007669"/>
    <property type="project" value="InterPro"/>
</dbReference>
<evidence type="ECO:0000256" key="1">
    <source>
        <dbReference type="ARBA" id="ARBA00007992"/>
    </source>
</evidence>
<evidence type="ECO:0000259" key="6">
    <source>
        <dbReference type="Pfam" id="PF01494"/>
    </source>
</evidence>
<accession>A0A9Q8PMP2</accession>
<evidence type="ECO:0000256" key="5">
    <source>
        <dbReference type="SAM" id="Phobius"/>
    </source>
</evidence>
<protein>
    <submittedName>
        <fullName evidence="7">FAD-dependent monooxygenase ntnK</fullName>
    </submittedName>
</protein>
<keyword evidence="2" id="KW-0285">Flavoprotein</keyword>
<dbReference type="KEGG" id="ffu:CLAFUR5_14437"/>
<dbReference type="InterPro" id="IPR050562">
    <property type="entry name" value="FAD_mOase_fung"/>
</dbReference>
<dbReference type="Proteomes" id="UP000756132">
    <property type="component" value="Chromosome 13"/>
</dbReference>
<dbReference type="InterPro" id="IPR036188">
    <property type="entry name" value="FAD/NAD-bd_sf"/>
</dbReference>
<dbReference type="PANTHER" id="PTHR47356">
    <property type="entry name" value="FAD-DEPENDENT MONOOXYGENASE ASQG-RELATED"/>
    <property type="match status" value="1"/>
</dbReference>
<evidence type="ECO:0000256" key="4">
    <source>
        <dbReference type="ARBA" id="ARBA00023002"/>
    </source>
</evidence>
<dbReference type="EMBL" id="CP090175">
    <property type="protein sequence ID" value="UJO25192.1"/>
    <property type="molecule type" value="Genomic_DNA"/>
</dbReference>
<organism evidence="7 8">
    <name type="scientific">Passalora fulva</name>
    <name type="common">Tomato leaf mold</name>
    <name type="synonym">Cladosporium fulvum</name>
    <dbReference type="NCBI Taxonomy" id="5499"/>
    <lineage>
        <taxon>Eukaryota</taxon>
        <taxon>Fungi</taxon>
        <taxon>Dikarya</taxon>
        <taxon>Ascomycota</taxon>
        <taxon>Pezizomycotina</taxon>
        <taxon>Dothideomycetes</taxon>
        <taxon>Dothideomycetidae</taxon>
        <taxon>Mycosphaerellales</taxon>
        <taxon>Mycosphaerellaceae</taxon>
        <taxon>Fulvia</taxon>
    </lineage>
</organism>
<reference evidence="7" key="1">
    <citation type="submission" date="2021-12" db="EMBL/GenBank/DDBJ databases">
        <authorList>
            <person name="Zaccaron A."/>
            <person name="Stergiopoulos I."/>
        </authorList>
    </citation>
    <scope>NUCLEOTIDE SEQUENCE</scope>
    <source>
        <strain evidence="7">Race5_Kim</strain>
    </source>
</reference>
<dbReference type="PRINTS" id="PR00420">
    <property type="entry name" value="RNGMNOXGNASE"/>
</dbReference>